<comment type="caution">
    <text evidence="2">The sequence shown here is derived from an EMBL/GenBank/DDBJ whole genome shotgun (WGS) entry which is preliminary data.</text>
</comment>
<keyword evidence="3" id="KW-1185">Reference proteome</keyword>
<reference evidence="2 3" key="1">
    <citation type="submission" date="2019-10" db="EMBL/GenBank/DDBJ databases">
        <title>Draft Genome Sequence of Cytophagaceae sp. SJW1-29.</title>
        <authorList>
            <person name="Choi A."/>
        </authorList>
    </citation>
    <scope>NUCLEOTIDE SEQUENCE [LARGE SCALE GENOMIC DNA]</scope>
    <source>
        <strain evidence="2 3">SJW1-29</strain>
    </source>
</reference>
<dbReference type="Proteomes" id="UP000479293">
    <property type="component" value="Unassembled WGS sequence"/>
</dbReference>
<name>A0A7C9BCQ5_9BACT</name>
<keyword evidence="2" id="KW-0808">Transferase</keyword>
<proteinExistence type="predicted"/>
<dbReference type="NCBIfam" id="TIGR03071">
    <property type="entry name" value="couple_hipA"/>
    <property type="match status" value="1"/>
</dbReference>
<sequence length="109" mass="12440">MDRAGTVYYGNMPAGVISEDEEGFTFIYNEEYMDAQHPPVSLTLPLRNEPYQSRVMFPFFDGLIPEGWLLDIAVQSWKLNPRDRMGLLLTVCQDCLGAVSVRRIEVPKL</sequence>
<accession>A0A7C9BCQ5</accession>
<gene>
    <name evidence="2" type="ORF">GBK04_12835</name>
</gene>
<dbReference type="RefSeq" id="WP_152760239.1">
    <property type="nucleotide sequence ID" value="NZ_WHLY01000002.1"/>
</dbReference>
<dbReference type="EMBL" id="WHLY01000002">
    <property type="protein sequence ID" value="MPR34218.1"/>
    <property type="molecule type" value="Genomic_DNA"/>
</dbReference>
<dbReference type="InterPro" id="IPR052028">
    <property type="entry name" value="HipA_Ser/Thr_kinase"/>
</dbReference>
<evidence type="ECO:0000313" key="3">
    <source>
        <dbReference type="Proteomes" id="UP000479293"/>
    </source>
</evidence>
<dbReference type="GO" id="GO:0004674">
    <property type="term" value="F:protein serine/threonine kinase activity"/>
    <property type="evidence" value="ECO:0007669"/>
    <property type="project" value="TreeGrafter"/>
</dbReference>
<organism evidence="2 3">
    <name type="scientific">Salmonirosea aquatica</name>
    <dbReference type="NCBI Taxonomy" id="2654236"/>
    <lineage>
        <taxon>Bacteria</taxon>
        <taxon>Pseudomonadati</taxon>
        <taxon>Bacteroidota</taxon>
        <taxon>Cytophagia</taxon>
        <taxon>Cytophagales</taxon>
        <taxon>Spirosomataceae</taxon>
        <taxon>Salmonirosea</taxon>
    </lineage>
</organism>
<feature type="domain" description="HipA N-terminal subdomain 1" evidence="1">
    <location>
        <begin position="7"/>
        <end position="101"/>
    </location>
</feature>
<dbReference type="PANTHER" id="PTHR37419">
    <property type="entry name" value="SERINE/THREONINE-PROTEIN KINASE TOXIN HIPA"/>
    <property type="match status" value="1"/>
</dbReference>
<dbReference type="Pfam" id="PF13657">
    <property type="entry name" value="Couple_hipA"/>
    <property type="match status" value="1"/>
</dbReference>
<dbReference type="GO" id="GO:0005829">
    <property type="term" value="C:cytosol"/>
    <property type="evidence" value="ECO:0007669"/>
    <property type="project" value="TreeGrafter"/>
</dbReference>
<protein>
    <submittedName>
        <fullName evidence="2">Phosphatidylinositol kinase</fullName>
    </submittedName>
</protein>
<keyword evidence="2" id="KW-0418">Kinase</keyword>
<dbReference type="PANTHER" id="PTHR37419:SF6">
    <property type="entry name" value="KINASE HI_0665-RELATED"/>
    <property type="match status" value="1"/>
</dbReference>
<dbReference type="AlphaFoldDB" id="A0A7C9BCQ5"/>
<evidence type="ECO:0000259" key="1">
    <source>
        <dbReference type="Pfam" id="PF13657"/>
    </source>
</evidence>
<evidence type="ECO:0000313" key="2">
    <source>
        <dbReference type="EMBL" id="MPR34218.1"/>
    </source>
</evidence>
<dbReference type="InterPro" id="IPR017508">
    <property type="entry name" value="HipA_N1"/>
</dbReference>